<gene>
    <name evidence="2" type="ORF">BMF94_5629</name>
</gene>
<organism evidence="2 3">
    <name type="scientific">Rhodotorula taiwanensis</name>
    <dbReference type="NCBI Taxonomy" id="741276"/>
    <lineage>
        <taxon>Eukaryota</taxon>
        <taxon>Fungi</taxon>
        <taxon>Dikarya</taxon>
        <taxon>Basidiomycota</taxon>
        <taxon>Pucciniomycotina</taxon>
        <taxon>Microbotryomycetes</taxon>
        <taxon>Sporidiobolales</taxon>
        <taxon>Sporidiobolaceae</taxon>
        <taxon>Rhodotorula</taxon>
    </lineage>
</organism>
<evidence type="ECO:0000313" key="2">
    <source>
        <dbReference type="EMBL" id="POY71317.1"/>
    </source>
</evidence>
<dbReference type="STRING" id="741276.A0A2S5B3G1"/>
<feature type="compositionally biased region" description="Polar residues" evidence="1">
    <location>
        <begin position="168"/>
        <end position="191"/>
    </location>
</feature>
<feature type="compositionally biased region" description="Low complexity" evidence="1">
    <location>
        <begin position="350"/>
        <end position="377"/>
    </location>
</feature>
<feature type="compositionally biased region" description="Basic and acidic residues" evidence="1">
    <location>
        <begin position="255"/>
        <end position="267"/>
    </location>
</feature>
<dbReference type="OrthoDB" id="2530528at2759"/>
<reference evidence="2 3" key="1">
    <citation type="journal article" date="2018" name="Front. Microbiol.">
        <title>Prospects for Fungal Bioremediation of Acidic Radioactive Waste Sites: Characterization and Genome Sequence of Rhodotorula taiwanensis MD1149.</title>
        <authorList>
            <person name="Tkavc R."/>
            <person name="Matrosova V.Y."/>
            <person name="Grichenko O.E."/>
            <person name="Gostincar C."/>
            <person name="Volpe R.P."/>
            <person name="Klimenkova P."/>
            <person name="Gaidamakova E.K."/>
            <person name="Zhou C.E."/>
            <person name="Stewart B.J."/>
            <person name="Lyman M.G."/>
            <person name="Malfatti S.A."/>
            <person name="Rubinfeld B."/>
            <person name="Courtot M."/>
            <person name="Singh J."/>
            <person name="Dalgard C.L."/>
            <person name="Hamilton T."/>
            <person name="Frey K.G."/>
            <person name="Gunde-Cimerman N."/>
            <person name="Dugan L."/>
            <person name="Daly M.J."/>
        </authorList>
    </citation>
    <scope>NUCLEOTIDE SEQUENCE [LARGE SCALE GENOMIC DNA]</scope>
    <source>
        <strain evidence="2 3">MD1149</strain>
    </source>
</reference>
<proteinExistence type="predicted"/>
<accession>A0A2S5B3G1</accession>
<evidence type="ECO:0000313" key="3">
    <source>
        <dbReference type="Proteomes" id="UP000237144"/>
    </source>
</evidence>
<comment type="caution">
    <text evidence="2">The sequence shown here is derived from an EMBL/GenBank/DDBJ whole genome shotgun (WGS) entry which is preliminary data.</text>
</comment>
<feature type="compositionally biased region" description="Basic residues" evidence="1">
    <location>
        <begin position="564"/>
        <end position="573"/>
    </location>
</feature>
<keyword evidence="3" id="KW-1185">Reference proteome</keyword>
<feature type="compositionally biased region" description="Low complexity" evidence="1">
    <location>
        <begin position="549"/>
        <end position="563"/>
    </location>
</feature>
<name>A0A2S5B3G1_9BASI</name>
<dbReference type="EMBL" id="PJQD01000085">
    <property type="protein sequence ID" value="POY71317.1"/>
    <property type="molecule type" value="Genomic_DNA"/>
</dbReference>
<feature type="compositionally biased region" description="Acidic residues" evidence="1">
    <location>
        <begin position="380"/>
        <end position="389"/>
    </location>
</feature>
<feature type="compositionally biased region" description="Low complexity" evidence="1">
    <location>
        <begin position="205"/>
        <end position="221"/>
    </location>
</feature>
<dbReference type="AlphaFoldDB" id="A0A2S5B3G1"/>
<feature type="compositionally biased region" description="Low complexity" evidence="1">
    <location>
        <begin position="434"/>
        <end position="451"/>
    </location>
</feature>
<feature type="compositionally biased region" description="Basic residues" evidence="1">
    <location>
        <begin position="423"/>
        <end position="432"/>
    </location>
</feature>
<evidence type="ECO:0000256" key="1">
    <source>
        <dbReference type="SAM" id="MobiDB-lite"/>
    </source>
</evidence>
<protein>
    <submittedName>
        <fullName evidence="2">Uncharacterized protein</fullName>
    </submittedName>
</protein>
<feature type="region of interest" description="Disordered" evidence="1">
    <location>
        <begin position="1"/>
        <end position="604"/>
    </location>
</feature>
<feature type="compositionally biased region" description="Polar residues" evidence="1">
    <location>
        <begin position="130"/>
        <end position="148"/>
    </location>
</feature>
<dbReference type="Proteomes" id="UP000237144">
    <property type="component" value="Unassembled WGS sequence"/>
</dbReference>
<feature type="compositionally biased region" description="Polar residues" evidence="1">
    <location>
        <begin position="1"/>
        <end position="11"/>
    </location>
</feature>
<feature type="compositionally biased region" description="Low complexity" evidence="1">
    <location>
        <begin position="575"/>
        <end position="596"/>
    </location>
</feature>
<sequence length="604" mass="60913">MPSADSPQPSLLSRLAPRADSTPPVEISPRPHHGAHSGGLFASSPASPPVGSPPFVGSPSRASRSPRKGNHFPRQNAQPVPHIAPLPDEVLSRSQPIPVERSTNSSRWASSPPVSSPPARSPAKQGIPLGTSSSPRSFGALGSTSPATRGSRAGGPASPPTGGRGSGQLESTVAQMQTTSLSPPPGTTQAFSPPRHAPPSPSFRAATSPHSPSALSHSPASNKLPPPASNPGRTPKKVLGGKSKWAQAGDDEPDEHASVAERLKEEQLSPLPADLTPKKRTSDEAKVSPLPVLGRNVRELADSDAGVEDLAKTPTPAAPLARKEAEPAPPPAEVVTAAEAQAEDTDDGSHPSSSESRRSSISSTASSSAPSQSGSHIDWADNDDDELPTLDDWGIDTSTYTAEEPAEAVASTSPTPSMPPLGTRRHSGRSRKSPPVAARVLPPAVGVAGPVHTPRAPPAKANGRLFASAARAATGAPDTPPHLARGAPSNAKPPSASVATPPTERSWRDRGAGAGPSPALFSRLSGMTPPAATGPTRKGGAGPTTPKTAESSSASSPASVKSAASRRSKRGKARAGGAKAADAPAAAAAAAAPAPNGKGGSKWA</sequence>
<feature type="compositionally biased region" description="Basic and acidic residues" evidence="1">
    <location>
        <begin position="276"/>
        <end position="286"/>
    </location>
</feature>